<comment type="caution">
    <text evidence="1">The sequence shown here is derived from an EMBL/GenBank/DDBJ whole genome shotgun (WGS) entry which is preliminary data.</text>
</comment>
<accession>A0A314UU54</accession>
<protein>
    <submittedName>
        <fullName evidence="1">Uncharacterized protein</fullName>
    </submittedName>
</protein>
<sequence>MAPKKSKTAKVSTWVPEWLSEQAATEHADEFHSTMALEQANVLLLVYSPFPLTLRGPFQTPFLGPHYYQAKPEGLLSLDTRLVRAPFSYGLEDIDWSDWEAKPGATGF</sequence>
<name>A0A314UU54_PRUYE</name>
<proteinExistence type="predicted"/>
<organism evidence="1 2">
    <name type="scientific">Prunus yedoensis var. nudiflora</name>
    <dbReference type="NCBI Taxonomy" id="2094558"/>
    <lineage>
        <taxon>Eukaryota</taxon>
        <taxon>Viridiplantae</taxon>
        <taxon>Streptophyta</taxon>
        <taxon>Embryophyta</taxon>
        <taxon>Tracheophyta</taxon>
        <taxon>Spermatophyta</taxon>
        <taxon>Magnoliopsida</taxon>
        <taxon>eudicotyledons</taxon>
        <taxon>Gunneridae</taxon>
        <taxon>Pentapetalae</taxon>
        <taxon>rosids</taxon>
        <taxon>fabids</taxon>
        <taxon>Rosales</taxon>
        <taxon>Rosaceae</taxon>
        <taxon>Amygdaloideae</taxon>
        <taxon>Amygdaleae</taxon>
        <taxon>Prunus</taxon>
    </lineage>
</organism>
<dbReference type="OrthoDB" id="10490591at2759"/>
<gene>
    <name evidence="1" type="ORF">Pyn_09502</name>
</gene>
<evidence type="ECO:0000313" key="2">
    <source>
        <dbReference type="Proteomes" id="UP000250321"/>
    </source>
</evidence>
<reference evidence="1 2" key="1">
    <citation type="submission" date="2018-02" db="EMBL/GenBank/DDBJ databases">
        <title>Draft genome of wild Prunus yedoensis var. nudiflora.</title>
        <authorList>
            <person name="Baek S."/>
            <person name="Kim J.-H."/>
            <person name="Choi K."/>
            <person name="Kim G.-B."/>
            <person name="Cho A."/>
            <person name="Jang H."/>
            <person name="Shin C.-H."/>
            <person name="Yu H.-J."/>
            <person name="Mun J.-H."/>
        </authorList>
    </citation>
    <scope>NUCLEOTIDE SEQUENCE [LARGE SCALE GENOMIC DNA]</scope>
    <source>
        <strain evidence="2">cv. Jeju island</strain>
        <tissue evidence="1">Leaf</tissue>
    </source>
</reference>
<dbReference type="AlphaFoldDB" id="A0A314UU54"/>
<dbReference type="EMBL" id="PJQY01002993">
    <property type="protein sequence ID" value="PQM41033.1"/>
    <property type="molecule type" value="Genomic_DNA"/>
</dbReference>
<keyword evidence="2" id="KW-1185">Reference proteome</keyword>
<dbReference type="Proteomes" id="UP000250321">
    <property type="component" value="Unassembled WGS sequence"/>
</dbReference>
<evidence type="ECO:0000313" key="1">
    <source>
        <dbReference type="EMBL" id="PQM41033.1"/>
    </source>
</evidence>